<proteinExistence type="predicted"/>
<dbReference type="Proteomes" id="UP000202176">
    <property type="component" value="Segment"/>
</dbReference>
<dbReference type="EMBL" id="KF740664">
    <property type="protein sequence ID" value="AHH02029.1"/>
    <property type="molecule type" value="Genomic_DNA"/>
</dbReference>
<dbReference type="RefSeq" id="YP_009001364.1">
    <property type="nucleotide sequence ID" value="NC_023423.1"/>
</dbReference>
<keyword evidence="1" id="KW-0812">Transmembrane</keyword>
<keyword evidence="1" id="KW-1133">Transmembrane helix</keyword>
<dbReference type="GeneID" id="18266490"/>
<evidence type="ECO:0000256" key="1">
    <source>
        <dbReference type="SAM" id="Phobius"/>
    </source>
</evidence>
<protein>
    <submittedName>
        <fullName evidence="2">Uncharacterized protein</fullName>
    </submittedName>
</protein>
<evidence type="ECO:0000313" key="3">
    <source>
        <dbReference type="Proteomes" id="UP000202176"/>
    </source>
</evidence>
<keyword evidence="1" id="KW-0472">Membrane</keyword>
<gene>
    <name evidence="2" type="ORF">pv_463</name>
</gene>
<dbReference type="InterPro" id="IPR036019">
    <property type="entry name" value="MscL_channel"/>
</dbReference>
<organism evidence="2 3">
    <name type="scientific">Pithovirus sibericum</name>
    <dbReference type="NCBI Taxonomy" id="1450746"/>
    <lineage>
        <taxon>Viruses</taxon>
        <taxon>Pithoviruses</taxon>
        <taxon>Orthopithovirinae</taxon>
        <taxon>Alphapithovirus</taxon>
        <taxon>Alphapithovirus sibericum</taxon>
    </lineage>
</organism>
<name>W5S5S2_9VIRU</name>
<dbReference type="OrthoDB" id="39777at10239"/>
<feature type="transmembrane region" description="Helical" evidence="1">
    <location>
        <begin position="33"/>
        <end position="54"/>
    </location>
</feature>
<feature type="transmembrane region" description="Helical" evidence="1">
    <location>
        <begin position="74"/>
        <end position="95"/>
    </location>
</feature>
<sequence length="102" mass="11043">MSSLKQPLSSLAQESPDVATYNAPSKMFGGGSFVSYIIWFVIIAIVIWLILWATKPAFVQKLDVLGKPNGEIDQAKAIIAAIVLSLIIVGIIWLIRSATSRA</sequence>
<accession>W5S5S2</accession>
<evidence type="ECO:0000313" key="2">
    <source>
        <dbReference type="EMBL" id="AHH02029.1"/>
    </source>
</evidence>
<keyword evidence="3" id="KW-1185">Reference proteome</keyword>
<reference evidence="2 3" key="1">
    <citation type="journal article" date="2014" name="Proc. Natl. Acad. Sci. U.S.A.">
        <title>Thirty-thousand-year-old distant relative of giant icosahedral DNA viruses with a pandoravirus morphology.</title>
        <authorList>
            <person name="Legendre M."/>
            <person name="Bartoli J."/>
            <person name="Shmakova L."/>
            <person name="Jeudy S."/>
            <person name="Labadie K."/>
            <person name="Adrait A."/>
            <person name="Lescot M."/>
            <person name="Poirot O."/>
            <person name="Bertaux L."/>
            <person name="Bruley C."/>
            <person name="Coute Y."/>
            <person name="Rivkina E."/>
            <person name="Abergel C."/>
            <person name="Claverie J.M."/>
        </authorList>
    </citation>
    <scope>NUCLEOTIDE SEQUENCE [LARGE SCALE GENOMIC DNA]</scope>
    <source>
        <strain evidence="2">P1084-T</strain>
    </source>
</reference>
<dbReference type="SUPFAM" id="SSF81330">
    <property type="entry name" value="Gated mechanosensitive channel"/>
    <property type="match status" value="1"/>
</dbReference>
<dbReference type="KEGG" id="vg:18266490"/>